<dbReference type="STRING" id="302167.GCA_900166595_04107"/>
<reference evidence="5" key="1">
    <citation type="submission" date="2016-11" db="EMBL/GenBank/DDBJ databases">
        <title>Complete genome sequence of Virgibacillus dokdonensis 21D, a halophilic bacterium isolated from the deep hypersaline anoxic basin Discovery in the Mediterranean Sea.</title>
        <authorList>
            <person name="Zeaiter Z."/>
            <person name="Booth J.M."/>
            <person name="Prosdocimi E.M."/>
            <person name="Mapelli F."/>
            <person name="Fusi M."/>
            <person name="Daffonchio D."/>
            <person name="Borin S."/>
            <person name="Crotti E."/>
        </authorList>
    </citation>
    <scope>NUCLEOTIDE SEQUENCE</scope>
    <source>
        <strain evidence="5">21D</strain>
    </source>
</reference>
<evidence type="ECO:0000313" key="5">
    <source>
        <dbReference type="EMBL" id="AUJ24300.1"/>
    </source>
</evidence>
<dbReference type="InterPro" id="IPR036390">
    <property type="entry name" value="WH_DNA-bd_sf"/>
</dbReference>
<dbReference type="InterPro" id="IPR036388">
    <property type="entry name" value="WH-like_DNA-bd_sf"/>
</dbReference>
<dbReference type="PROSITE" id="PS50995">
    <property type="entry name" value="HTH_MARR_2"/>
    <property type="match status" value="1"/>
</dbReference>
<evidence type="ECO:0000256" key="3">
    <source>
        <dbReference type="ARBA" id="ARBA00023163"/>
    </source>
</evidence>
<dbReference type="PRINTS" id="PR00598">
    <property type="entry name" value="HTHMARR"/>
</dbReference>
<dbReference type="EMBL" id="JAZHPM010000017">
    <property type="protein sequence ID" value="MEF2292486.1"/>
    <property type="molecule type" value="Genomic_DNA"/>
</dbReference>
<dbReference type="Proteomes" id="UP001356080">
    <property type="component" value="Unassembled WGS sequence"/>
</dbReference>
<dbReference type="GO" id="GO:0003700">
    <property type="term" value="F:DNA-binding transcription factor activity"/>
    <property type="evidence" value="ECO:0007669"/>
    <property type="project" value="InterPro"/>
</dbReference>
<reference evidence="7" key="2">
    <citation type="submission" date="2016-11" db="EMBL/GenBank/DDBJ databases">
        <title>Complete genome sequence of Virgibacillus pantothenticus 21D, a halophilic bacterium isolated from the deep hypersaline anoxic basin Discovery in the Mediterranean Sea.</title>
        <authorList>
            <person name="Zeaiter Z."/>
            <person name="Booth J.M."/>
            <person name="Prosdocimi E.M."/>
            <person name="Mapelli F."/>
            <person name="Fusi M."/>
            <person name="Daffonchio D."/>
            <person name="Borin S."/>
            <person name="Crotti E."/>
        </authorList>
    </citation>
    <scope>NUCLEOTIDE SEQUENCE [LARGE SCALE GENOMIC DNA]</scope>
    <source>
        <strain evidence="7">21D</strain>
    </source>
</reference>
<evidence type="ECO:0000313" key="6">
    <source>
        <dbReference type="EMBL" id="MEF2292486.1"/>
    </source>
</evidence>
<dbReference type="EMBL" id="CP018622">
    <property type="protein sequence ID" value="AUJ24300.1"/>
    <property type="molecule type" value="Genomic_DNA"/>
</dbReference>
<keyword evidence="2" id="KW-0238">DNA-binding</keyword>
<evidence type="ECO:0000313" key="8">
    <source>
        <dbReference type="Proteomes" id="UP001356080"/>
    </source>
</evidence>
<organism evidence="5 7">
    <name type="scientific">Virgibacillus dokdonensis</name>
    <dbReference type="NCBI Taxonomy" id="302167"/>
    <lineage>
        <taxon>Bacteria</taxon>
        <taxon>Bacillati</taxon>
        <taxon>Bacillota</taxon>
        <taxon>Bacilli</taxon>
        <taxon>Bacillales</taxon>
        <taxon>Bacillaceae</taxon>
        <taxon>Virgibacillus</taxon>
    </lineage>
</organism>
<proteinExistence type="predicted"/>
<keyword evidence="8" id="KW-1185">Reference proteome</keyword>
<dbReference type="Proteomes" id="UP000234237">
    <property type="component" value="Chromosome"/>
</dbReference>
<evidence type="ECO:0000259" key="4">
    <source>
        <dbReference type="PROSITE" id="PS50995"/>
    </source>
</evidence>
<evidence type="ECO:0000256" key="1">
    <source>
        <dbReference type="ARBA" id="ARBA00023015"/>
    </source>
</evidence>
<dbReference type="PANTHER" id="PTHR42756">
    <property type="entry name" value="TRANSCRIPTIONAL REGULATOR, MARR"/>
    <property type="match status" value="1"/>
</dbReference>
<dbReference type="RefSeq" id="WP_077706660.1">
    <property type="nucleotide sequence ID" value="NZ_CP018622.1"/>
</dbReference>
<evidence type="ECO:0000256" key="2">
    <source>
        <dbReference type="ARBA" id="ARBA00023125"/>
    </source>
</evidence>
<dbReference type="Pfam" id="PF01047">
    <property type="entry name" value="MarR"/>
    <property type="match status" value="1"/>
</dbReference>
<dbReference type="KEGG" id="vpn:A21D_01201"/>
<dbReference type="SMART" id="SM00347">
    <property type="entry name" value="HTH_MARR"/>
    <property type="match status" value="1"/>
</dbReference>
<dbReference type="SUPFAM" id="SSF46785">
    <property type="entry name" value="Winged helix' DNA-binding domain"/>
    <property type="match status" value="1"/>
</dbReference>
<dbReference type="GO" id="GO:0003677">
    <property type="term" value="F:DNA binding"/>
    <property type="evidence" value="ECO:0007669"/>
    <property type="project" value="UniProtKB-KW"/>
</dbReference>
<dbReference type="AlphaFoldDB" id="A0A2K9J5J3"/>
<reference evidence="6 8" key="3">
    <citation type="submission" date="2024-01" db="EMBL/GenBank/DDBJ databases">
        <title>Survival strategy associated with biotechnological potential of Virgibacillus dokdonensis T4.6 isolated from salt-fermented shrimp paste.</title>
        <authorList>
            <person name="Doan T.V."/>
            <person name="Quach N.T."/>
            <person name="Phi Q.-T."/>
        </authorList>
    </citation>
    <scope>NUCLEOTIDE SEQUENCE [LARGE SCALE GENOMIC DNA]</scope>
    <source>
        <strain evidence="6 8">T4.6</strain>
    </source>
</reference>
<dbReference type="InterPro" id="IPR000835">
    <property type="entry name" value="HTH_MarR-typ"/>
</dbReference>
<accession>A0A2K9J5J3</accession>
<protein>
    <submittedName>
        <fullName evidence="6">MarR family transcriptional regulator</fullName>
    </submittedName>
    <submittedName>
        <fullName evidence="5">Multiple antibiotic resistance protein MarR</fullName>
    </submittedName>
</protein>
<keyword evidence="3" id="KW-0804">Transcription</keyword>
<dbReference type="PANTHER" id="PTHR42756:SF1">
    <property type="entry name" value="TRANSCRIPTIONAL REPRESSOR OF EMRAB OPERON"/>
    <property type="match status" value="1"/>
</dbReference>
<evidence type="ECO:0000313" key="7">
    <source>
        <dbReference type="Proteomes" id="UP000234237"/>
    </source>
</evidence>
<name>A0A2K9J5J3_9BACI</name>
<sequence length="154" mass="17425">MKNKKYITNNDLIPNSQHIGRLILQLQRLERNPRTFGKAGTLTPSEIHAVDAIGEDGNVLMSQIAERLGITKGAITQIISRLEKKEIVFRTSHPEDSRAVLISLTEKGVVAFRAHMELHQNFYQKLSKQLNADEIAIFEKCIKIFSSLLDEVDD</sequence>
<dbReference type="Gene3D" id="1.10.10.10">
    <property type="entry name" value="Winged helix-like DNA-binding domain superfamily/Winged helix DNA-binding domain"/>
    <property type="match status" value="1"/>
</dbReference>
<keyword evidence="1" id="KW-0805">Transcription regulation</keyword>
<gene>
    <name evidence="5" type="primary">marR</name>
    <name evidence="5" type="ORF">A21D_01201</name>
    <name evidence="6" type="ORF">V2W34_10785</name>
</gene>
<feature type="domain" description="HTH marR-type" evidence="4">
    <location>
        <begin position="16"/>
        <end position="154"/>
    </location>
</feature>